<name>X0W6B0_9ZZZZ</name>
<gene>
    <name evidence="6" type="ORF">S01H1_52781</name>
</gene>
<dbReference type="SUPFAM" id="SSF52540">
    <property type="entry name" value="P-loop containing nucleoside triphosphate hydrolases"/>
    <property type="match status" value="1"/>
</dbReference>
<dbReference type="Gene3D" id="3.40.50.300">
    <property type="entry name" value="P-loop containing nucleotide triphosphate hydrolases"/>
    <property type="match status" value="1"/>
</dbReference>
<evidence type="ECO:0000256" key="4">
    <source>
        <dbReference type="ARBA" id="ARBA00023004"/>
    </source>
</evidence>
<sequence>LGVMRSLVQMNLVRSIEVEDSRAKIALASTAIPAEHHSWLQDKVISAAREVPGLTDAVVAFAEAKPKELNQIQQIVAVMSGKGGVGKSLVAGLLASSFAREGKDVGILDADITGPSIPKMFGLNVRPSGSETGILPISSKSGIEVMSMNLLLPSEDEAVIWRGPLMSKAITQFWEDVLWGKLDYLVIDLPPGTADAPLTVMQTVPLSGVIAVFTPQGLTEMIVKKAVKMARKMDVRVLGVIENMSYLLLPGTGEKLEVFG</sequence>
<dbReference type="InterPro" id="IPR044304">
    <property type="entry name" value="NUBPL-like"/>
</dbReference>
<dbReference type="GO" id="GO:0140663">
    <property type="term" value="F:ATP-dependent FeS chaperone activity"/>
    <property type="evidence" value="ECO:0007669"/>
    <property type="project" value="InterPro"/>
</dbReference>
<keyword evidence="1" id="KW-0479">Metal-binding</keyword>
<dbReference type="InterPro" id="IPR019591">
    <property type="entry name" value="Mrp/NBP35_ATP-bd"/>
</dbReference>
<dbReference type="HAMAP" id="MF_02040">
    <property type="entry name" value="Mrp_NBP35"/>
    <property type="match status" value="1"/>
</dbReference>
<dbReference type="Pfam" id="PF10609">
    <property type="entry name" value="ParA"/>
    <property type="match status" value="1"/>
</dbReference>
<organism evidence="6">
    <name type="scientific">marine sediment metagenome</name>
    <dbReference type="NCBI Taxonomy" id="412755"/>
    <lineage>
        <taxon>unclassified sequences</taxon>
        <taxon>metagenomes</taxon>
        <taxon>ecological metagenomes</taxon>
    </lineage>
</organism>
<dbReference type="InterPro" id="IPR034904">
    <property type="entry name" value="FSCA_dom_sf"/>
</dbReference>
<dbReference type="CDD" id="cd02037">
    <property type="entry name" value="Mrp_NBP35"/>
    <property type="match status" value="1"/>
</dbReference>
<accession>X0W6B0</accession>
<dbReference type="GO" id="GO:0016226">
    <property type="term" value="P:iron-sulfur cluster assembly"/>
    <property type="evidence" value="ECO:0007669"/>
    <property type="project" value="InterPro"/>
</dbReference>
<dbReference type="FunFam" id="3.40.50.300:FF:001119">
    <property type="entry name" value="Iron-sulfur cluster carrier protein"/>
    <property type="match status" value="1"/>
</dbReference>
<dbReference type="GO" id="GO:0051539">
    <property type="term" value="F:4 iron, 4 sulfur cluster binding"/>
    <property type="evidence" value="ECO:0007669"/>
    <property type="project" value="TreeGrafter"/>
</dbReference>
<feature type="non-terminal residue" evidence="6">
    <location>
        <position position="260"/>
    </location>
</feature>
<evidence type="ECO:0000256" key="5">
    <source>
        <dbReference type="ARBA" id="ARBA00023014"/>
    </source>
</evidence>
<feature type="non-terminal residue" evidence="6">
    <location>
        <position position="1"/>
    </location>
</feature>
<proteinExistence type="inferred from homology"/>
<dbReference type="GO" id="GO:0005524">
    <property type="term" value="F:ATP binding"/>
    <property type="evidence" value="ECO:0007669"/>
    <property type="project" value="UniProtKB-KW"/>
</dbReference>
<evidence type="ECO:0008006" key="7">
    <source>
        <dbReference type="Google" id="ProtNLM"/>
    </source>
</evidence>
<keyword evidence="4" id="KW-0408">Iron</keyword>
<dbReference type="InterPro" id="IPR033756">
    <property type="entry name" value="YlxH/NBP35"/>
</dbReference>
<dbReference type="GO" id="GO:0046872">
    <property type="term" value="F:metal ion binding"/>
    <property type="evidence" value="ECO:0007669"/>
    <property type="project" value="UniProtKB-KW"/>
</dbReference>
<dbReference type="PANTHER" id="PTHR42961:SF2">
    <property type="entry name" value="IRON-SULFUR PROTEIN NUBPL"/>
    <property type="match status" value="1"/>
</dbReference>
<keyword evidence="5" id="KW-0411">Iron-sulfur</keyword>
<evidence type="ECO:0000256" key="3">
    <source>
        <dbReference type="ARBA" id="ARBA00022840"/>
    </source>
</evidence>
<keyword evidence="2" id="KW-0547">Nucleotide-binding</keyword>
<dbReference type="EMBL" id="BARS01034136">
    <property type="protein sequence ID" value="GAG18827.1"/>
    <property type="molecule type" value="Genomic_DNA"/>
</dbReference>
<evidence type="ECO:0000256" key="2">
    <source>
        <dbReference type="ARBA" id="ARBA00022741"/>
    </source>
</evidence>
<evidence type="ECO:0000313" key="6">
    <source>
        <dbReference type="EMBL" id="GAG18827.1"/>
    </source>
</evidence>
<keyword evidence="3" id="KW-0067">ATP-binding</keyword>
<dbReference type="InterPro" id="IPR027417">
    <property type="entry name" value="P-loop_NTPase"/>
</dbReference>
<comment type="caution">
    <text evidence="6">The sequence shown here is derived from an EMBL/GenBank/DDBJ whole genome shotgun (WGS) entry which is preliminary data.</text>
</comment>
<dbReference type="AlphaFoldDB" id="X0W6B0"/>
<evidence type="ECO:0000256" key="1">
    <source>
        <dbReference type="ARBA" id="ARBA00022723"/>
    </source>
</evidence>
<dbReference type="PANTHER" id="PTHR42961">
    <property type="entry name" value="IRON-SULFUR PROTEIN NUBPL"/>
    <property type="match status" value="1"/>
</dbReference>
<protein>
    <recommendedName>
        <fullName evidence="7">MIP18 family-like domain-containing protein</fullName>
    </recommendedName>
</protein>
<reference evidence="6" key="1">
    <citation type="journal article" date="2014" name="Front. Microbiol.">
        <title>High frequency of phylogenetically diverse reductive dehalogenase-homologous genes in deep subseafloor sedimentary metagenomes.</title>
        <authorList>
            <person name="Kawai M."/>
            <person name="Futagami T."/>
            <person name="Toyoda A."/>
            <person name="Takaki Y."/>
            <person name="Nishi S."/>
            <person name="Hori S."/>
            <person name="Arai W."/>
            <person name="Tsubouchi T."/>
            <person name="Morono Y."/>
            <person name="Uchiyama I."/>
            <person name="Ito T."/>
            <person name="Fujiyama A."/>
            <person name="Inagaki F."/>
            <person name="Takami H."/>
        </authorList>
    </citation>
    <scope>NUCLEOTIDE SEQUENCE</scope>
    <source>
        <strain evidence="6">Expedition CK06-06</strain>
    </source>
</reference>
<dbReference type="SUPFAM" id="SSF117916">
    <property type="entry name" value="Fe-S cluster assembly (FSCA) domain-like"/>
    <property type="match status" value="1"/>
</dbReference>